<dbReference type="GO" id="GO:0005524">
    <property type="term" value="F:ATP binding"/>
    <property type="evidence" value="ECO:0007669"/>
    <property type="project" value="UniProtKB-UniRule"/>
</dbReference>
<feature type="domain" description="Aminoacyl-tRNA synthetase class Ia" evidence="9">
    <location>
        <begin position="17"/>
        <end position="609"/>
    </location>
</feature>
<dbReference type="PROSITE" id="PS00178">
    <property type="entry name" value="AA_TRNA_LIGASE_I"/>
    <property type="match status" value="1"/>
</dbReference>
<name>A0A0D8FVX9_9ACTN</name>
<proteinExistence type="inferred from homology"/>
<feature type="binding site" evidence="8">
    <location>
        <position position="581"/>
    </location>
    <ligand>
        <name>ATP</name>
        <dbReference type="ChEBI" id="CHEBI:30616"/>
    </ligand>
</feature>
<comment type="subunit">
    <text evidence="8">Monomer.</text>
</comment>
<dbReference type="Pfam" id="PF08264">
    <property type="entry name" value="Anticodon_1"/>
    <property type="match status" value="1"/>
</dbReference>
<evidence type="ECO:0000256" key="1">
    <source>
        <dbReference type="ARBA" id="ARBA00022490"/>
    </source>
</evidence>
<comment type="domain">
    <text evidence="8">ValRS has two distinct active sites: one for aminoacylation and one for editing. The misactivated threonine is translocated from the active site to the editing site.</text>
</comment>
<evidence type="ECO:0000259" key="9">
    <source>
        <dbReference type="Pfam" id="PF00133"/>
    </source>
</evidence>
<dbReference type="PRINTS" id="PR00986">
    <property type="entry name" value="TRNASYNTHVAL"/>
</dbReference>
<dbReference type="AlphaFoldDB" id="A0A0D8FVX9"/>
<feature type="short sequence motif" description="'HIGH' region" evidence="8">
    <location>
        <begin position="46"/>
        <end position="56"/>
    </location>
</feature>
<dbReference type="GO" id="GO:0002161">
    <property type="term" value="F:aminoacyl-tRNA deacylase activity"/>
    <property type="evidence" value="ECO:0007669"/>
    <property type="project" value="InterPro"/>
</dbReference>
<keyword evidence="12" id="KW-1185">Reference proteome</keyword>
<evidence type="ECO:0000256" key="6">
    <source>
        <dbReference type="ARBA" id="ARBA00023146"/>
    </source>
</evidence>
<gene>
    <name evidence="8 11" type="primary">valS</name>
    <name evidence="11" type="ORF">FEAC_18910</name>
</gene>
<dbReference type="SUPFAM" id="SSF47323">
    <property type="entry name" value="Anticodon-binding domain of a subclass of class I aminoacyl-tRNA synthetases"/>
    <property type="match status" value="1"/>
</dbReference>
<dbReference type="PANTHER" id="PTHR11946:SF93">
    <property type="entry name" value="VALINE--TRNA LIGASE, CHLOROPLASTIC_MITOCHONDRIAL 2"/>
    <property type="match status" value="1"/>
</dbReference>
<dbReference type="Proteomes" id="UP000032336">
    <property type="component" value="Unassembled WGS sequence"/>
</dbReference>
<dbReference type="Pfam" id="PF00133">
    <property type="entry name" value="tRNA-synt_1"/>
    <property type="match status" value="1"/>
</dbReference>
<evidence type="ECO:0000313" key="12">
    <source>
        <dbReference type="Proteomes" id="UP000032336"/>
    </source>
</evidence>
<evidence type="ECO:0000256" key="4">
    <source>
        <dbReference type="ARBA" id="ARBA00022840"/>
    </source>
</evidence>
<dbReference type="Gene3D" id="1.10.730.10">
    <property type="entry name" value="Isoleucyl-tRNA Synthetase, Domain 1"/>
    <property type="match status" value="1"/>
</dbReference>
<dbReference type="EMBL" id="JXUW01000017">
    <property type="protein sequence ID" value="KJE76407.1"/>
    <property type="molecule type" value="Genomic_DNA"/>
</dbReference>
<feature type="domain" description="Methionyl/Valyl/Leucyl/Isoleucyl-tRNA synthetase anticodon-binding" evidence="10">
    <location>
        <begin position="661"/>
        <end position="826"/>
    </location>
</feature>
<dbReference type="InterPro" id="IPR009008">
    <property type="entry name" value="Val/Leu/Ile-tRNA-synth_edit"/>
</dbReference>
<protein>
    <recommendedName>
        <fullName evidence="8">Valine--tRNA ligase</fullName>
        <ecNumber evidence="8">6.1.1.9</ecNumber>
    </recommendedName>
    <alternativeName>
        <fullName evidence="8">Valyl-tRNA synthetase</fullName>
        <shortName evidence="8">ValRS</shortName>
    </alternativeName>
</protein>
<keyword evidence="3 8" id="KW-0547">Nucleotide-binding</keyword>
<evidence type="ECO:0000313" key="11">
    <source>
        <dbReference type="EMBL" id="KJE76407.1"/>
    </source>
</evidence>
<dbReference type="NCBIfam" id="NF009687">
    <property type="entry name" value="PRK13208.1"/>
    <property type="match status" value="1"/>
</dbReference>
<dbReference type="GO" id="GO:0005829">
    <property type="term" value="C:cytosol"/>
    <property type="evidence" value="ECO:0007669"/>
    <property type="project" value="TreeGrafter"/>
</dbReference>
<dbReference type="InterPro" id="IPR002303">
    <property type="entry name" value="Valyl-tRNA_ligase"/>
</dbReference>
<dbReference type="PATRIC" id="fig|1121877.4.peg.2100"/>
<comment type="subcellular location">
    <subcellularLocation>
        <location evidence="8">Cytoplasm</location>
    </subcellularLocation>
</comment>
<dbReference type="NCBIfam" id="NF000540">
    <property type="entry name" value="alt_ValS"/>
    <property type="match status" value="1"/>
</dbReference>
<dbReference type="Gene3D" id="3.40.50.620">
    <property type="entry name" value="HUPs"/>
    <property type="match status" value="2"/>
</dbReference>
<dbReference type="CDD" id="cd07962">
    <property type="entry name" value="Anticodon_Ia_Val"/>
    <property type="match status" value="1"/>
</dbReference>
<dbReference type="GO" id="GO:0004832">
    <property type="term" value="F:valine-tRNA ligase activity"/>
    <property type="evidence" value="ECO:0007669"/>
    <property type="project" value="UniProtKB-UniRule"/>
</dbReference>
<evidence type="ECO:0000259" key="10">
    <source>
        <dbReference type="Pfam" id="PF08264"/>
    </source>
</evidence>
<keyword evidence="5 8" id="KW-0648">Protein biosynthesis</keyword>
<dbReference type="GO" id="GO:0006438">
    <property type="term" value="P:valyl-tRNA aminoacylation"/>
    <property type="evidence" value="ECO:0007669"/>
    <property type="project" value="UniProtKB-UniRule"/>
</dbReference>
<dbReference type="InterPro" id="IPR013155">
    <property type="entry name" value="M/V/L/I-tRNA-synth_anticd-bd"/>
</dbReference>
<keyword evidence="2 8" id="KW-0436">Ligase</keyword>
<accession>A0A0D8FVX9</accession>
<feature type="short sequence motif" description="'KMSKS' region" evidence="8">
    <location>
        <begin position="578"/>
        <end position="582"/>
    </location>
</feature>
<dbReference type="InterPro" id="IPR048044">
    <property type="entry name" value="Valyl-tRNA_ligase_actino"/>
</dbReference>
<dbReference type="HAMAP" id="MF_02005">
    <property type="entry name" value="Val_tRNA_synth_type2"/>
    <property type="match status" value="1"/>
</dbReference>
<dbReference type="STRING" id="1121877.FEAC_18910"/>
<dbReference type="EC" id="6.1.1.9" evidence="8"/>
<dbReference type="eggNOG" id="COG0525">
    <property type="taxonomic scope" value="Bacteria"/>
</dbReference>
<dbReference type="InterPro" id="IPR033705">
    <property type="entry name" value="Anticodon_Ia_Val"/>
</dbReference>
<reference evidence="11 12" key="1">
    <citation type="submission" date="2015-01" db="EMBL/GenBank/DDBJ databases">
        <title>Draft genome of the acidophilic iron oxidizer Ferrimicrobium acidiphilum strain T23.</title>
        <authorList>
            <person name="Poehlein A."/>
            <person name="Eisen S."/>
            <person name="Schloemann M."/>
            <person name="Johnson B.D."/>
            <person name="Daniel R."/>
            <person name="Muehling M."/>
        </authorList>
    </citation>
    <scope>NUCLEOTIDE SEQUENCE [LARGE SCALE GENOMIC DNA]</scope>
    <source>
        <strain evidence="11 12">T23</strain>
    </source>
</reference>
<comment type="catalytic activity">
    <reaction evidence="7 8">
        <text>tRNA(Val) + L-valine + ATP = L-valyl-tRNA(Val) + AMP + diphosphate</text>
        <dbReference type="Rhea" id="RHEA:10704"/>
        <dbReference type="Rhea" id="RHEA-COMP:9672"/>
        <dbReference type="Rhea" id="RHEA-COMP:9708"/>
        <dbReference type="ChEBI" id="CHEBI:30616"/>
        <dbReference type="ChEBI" id="CHEBI:33019"/>
        <dbReference type="ChEBI" id="CHEBI:57762"/>
        <dbReference type="ChEBI" id="CHEBI:78442"/>
        <dbReference type="ChEBI" id="CHEBI:78537"/>
        <dbReference type="ChEBI" id="CHEBI:456215"/>
        <dbReference type="EC" id="6.1.1.9"/>
    </reaction>
</comment>
<keyword evidence="4 8" id="KW-0067">ATP-binding</keyword>
<dbReference type="InterPro" id="IPR014729">
    <property type="entry name" value="Rossmann-like_a/b/a_fold"/>
</dbReference>
<dbReference type="InterPro" id="IPR022874">
    <property type="entry name" value="Valine-tRNA_ligase_type_2"/>
</dbReference>
<comment type="function">
    <text evidence="8">Catalyzes the attachment of valine to tRNA(Val). As ValRS can inadvertently accommodate and process structurally similar amino acids such as threonine, to avoid such errors, it has a 'posttransfer' editing activity that hydrolyzes mischarged Thr-tRNA(Val) in a tRNA-dependent manner.</text>
</comment>
<evidence type="ECO:0000256" key="8">
    <source>
        <dbReference type="HAMAP-Rule" id="MF_02005"/>
    </source>
</evidence>
<organism evidence="11 12">
    <name type="scientific">Ferrimicrobium acidiphilum DSM 19497</name>
    <dbReference type="NCBI Taxonomy" id="1121877"/>
    <lineage>
        <taxon>Bacteria</taxon>
        <taxon>Bacillati</taxon>
        <taxon>Actinomycetota</taxon>
        <taxon>Acidimicrobiia</taxon>
        <taxon>Acidimicrobiales</taxon>
        <taxon>Acidimicrobiaceae</taxon>
        <taxon>Ferrimicrobium</taxon>
    </lineage>
</organism>
<evidence type="ECO:0000256" key="2">
    <source>
        <dbReference type="ARBA" id="ARBA00022598"/>
    </source>
</evidence>
<evidence type="ECO:0000256" key="5">
    <source>
        <dbReference type="ARBA" id="ARBA00022917"/>
    </source>
</evidence>
<dbReference type="InterPro" id="IPR009080">
    <property type="entry name" value="tRNAsynth_Ia_anticodon-bd"/>
</dbReference>
<evidence type="ECO:0000256" key="7">
    <source>
        <dbReference type="ARBA" id="ARBA00047552"/>
    </source>
</evidence>
<comment type="caution">
    <text evidence="11">The sequence shown here is derived from an EMBL/GenBank/DDBJ whole genome shotgun (WGS) entry which is preliminary data.</text>
</comment>
<comment type="similarity">
    <text evidence="8">Belongs to the class-I aminoacyl-tRNA synthetase family. ValS type 2 subfamily.</text>
</comment>
<dbReference type="InterPro" id="IPR002300">
    <property type="entry name" value="aa-tRNA-synth_Ia"/>
</dbReference>
<evidence type="ECO:0000256" key="3">
    <source>
        <dbReference type="ARBA" id="ARBA00022741"/>
    </source>
</evidence>
<keyword evidence="6 8" id="KW-0030">Aminoacyl-tRNA synthetase</keyword>
<sequence>MINVPDKVSLDGLEEKWSAAWEERGVYRFDDSVPAEAIYSIDTPPPTVSGSLHIGHVFSYAHADIIARYQRMQGREVFYPVGWDDNGVPTERRVQNYFSVRCDPSLNYEPNLIPDTESKELRPVSRANFIELCEQLTQLDEQVYELLWRRIGLSVDWSLTYTTVGTRSRQVSQAAFLDLLEKGEIYQSSSPTLWDVDFQTAVAQAELEDRPVAGKYHRIRFGLPDGGELEIETSRPELLPACVGLVVHPDDRRYQSLIGKEALTPLFGAPVKVIAHPLADPEKGTGAAMVCTFGDLTDVTWWREGQLPLRVIMGRDGRLLENIVFGSEEFPSVNPERANGFYAEIARRRSVAARERIAELLTESGDLLGTPTAVQHAVKFYEKGDRPLEVVASRQWFLRLLPHRDAFLARGKELEWLPSHMQVRYENWVSGLNADWNLSRQRFFGIPIPLWYPVDQGGDIDYERPIVPRREDLPVDPLSQAPGGFDEGQRGVPGGFVADPDVMDTWATSSLSPQLAGGWLDNPSRYAKVFPMDLRPQGQEIIRTWLFYTMVRSELGFNDLPFKRALISGFVLDPDRKKMSKSKGNVVTPMPLVERFGADALRYWAAGGRPGVDTAADEGQMKIGRRLAIKIANATKFVLGTLDRTGSTGTPAVVHPVDAGFLMVLDEALRDATVKLERNDYTGALETIEQCFWEFCDDYLELVKVRAYGDPVGTDLPLVSFSEDGRASALATLRSASELLLRALAPYQPFVTEEAWSWFHQDSIHRNAWPQPGEGPRALGLSVSADEPEEPNYASIEVFRAAQSVLAEVRKVKSEHKVSPKAPVDKLVVSAPVDRLKAIGDALSDLSAAGVIREVELSEVDDATTIGVEIGQG</sequence>
<dbReference type="SUPFAM" id="SSF50677">
    <property type="entry name" value="ValRS/IleRS/LeuRS editing domain"/>
    <property type="match status" value="1"/>
</dbReference>
<keyword evidence="1 8" id="KW-0963">Cytoplasm</keyword>
<dbReference type="InterPro" id="IPR001412">
    <property type="entry name" value="aa-tRNA-synth_I_CS"/>
</dbReference>
<dbReference type="SUPFAM" id="SSF52374">
    <property type="entry name" value="Nucleotidylyl transferase"/>
    <property type="match status" value="1"/>
</dbReference>
<dbReference type="PANTHER" id="PTHR11946">
    <property type="entry name" value="VALYL-TRNA SYNTHETASES"/>
    <property type="match status" value="1"/>
</dbReference>